<proteinExistence type="predicted"/>
<gene>
    <name evidence="1" type="ORF">JTE90_014636</name>
</gene>
<name>A0AAV6VA86_9ARAC</name>
<evidence type="ECO:0000313" key="1">
    <source>
        <dbReference type="EMBL" id="KAG8192860.1"/>
    </source>
</evidence>
<dbReference type="AlphaFoldDB" id="A0AAV6VA86"/>
<keyword evidence="2" id="KW-1185">Reference proteome</keyword>
<accession>A0AAV6VA86</accession>
<dbReference type="EMBL" id="JAFNEN010000134">
    <property type="protein sequence ID" value="KAG8192860.1"/>
    <property type="molecule type" value="Genomic_DNA"/>
</dbReference>
<evidence type="ECO:0000313" key="2">
    <source>
        <dbReference type="Proteomes" id="UP000827092"/>
    </source>
</evidence>
<organism evidence="1 2">
    <name type="scientific">Oedothorax gibbosus</name>
    <dbReference type="NCBI Taxonomy" id="931172"/>
    <lineage>
        <taxon>Eukaryota</taxon>
        <taxon>Metazoa</taxon>
        <taxon>Ecdysozoa</taxon>
        <taxon>Arthropoda</taxon>
        <taxon>Chelicerata</taxon>
        <taxon>Arachnida</taxon>
        <taxon>Araneae</taxon>
        <taxon>Araneomorphae</taxon>
        <taxon>Entelegynae</taxon>
        <taxon>Araneoidea</taxon>
        <taxon>Linyphiidae</taxon>
        <taxon>Erigoninae</taxon>
        <taxon>Oedothorax</taxon>
    </lineage>
</organism>
<protein>
    <submittedName>
        <fullName evidence="1">Uncharacterized protein</fullName>
    </submittedName>
</protein>
<reference evidence="1 2" key="1">
    <citation type="journal article" date="2022" name="Nat. Ecol. Evol.">
        <title>A masculinizing supergene underlies an exaggerated male reproductive morph in a spider.</title>
        <authorList>
            <person name="Hendrickx F."/>
            <person name="De Corte Z."/>
            <person name="Sonet G."/>
            <person name="Van Belleghem S.M."/>
            <person name="Kostlbacher S."/>
            <person name="Vangestel C."/>
        </authorList>
    </citation>
    <scope>NUCLEOTIDE SEQUENCE [LARGE SCALE GENOMIC DNA]</scope>
    <source>
        <strain evidence="1">W744_W776</strain>
    </source>
</reference>
<sequence>MGPGHVPLAPGWPFQEAESLFPFCHSSTLYGIVRGGFLIPGAINTEECARQKEEALVPPQSSTQVIFTSPSIKEQLPIQNYDLRRRTGLLSKTYDQQRMLFTAKNIKKYGVPPNMKTPEA</sequence>
<comment type="caution">
    <text evidence="1">The sequence shown here is derived from an EMBL/GenBank/DDBJ whole genome shotgun (WGS) entry which is preliminary data.</text>
</comment>
<dbReference type="Proteomes" id="UP000827092">
    <property type="component" value="Unassembled WGS sequence"/>
</dbReference>